<feature type="region of interest" description="Disordered" evidence="1">
    <location>
        <begin position="288"/>
        <end position="308"/>
    </location>
</feature>
<keyword evidence="3" id="KW-1185">Reference proteome</keyword>
<dbReference type="EMBL" id="LYOR01000001">
    <property type="protein sequence ID" value="OFV66805.1"/>
    <property type="molecule type" value="Genomic_DNA"/>
</dbReference>
<proteinExistence type="predicted"/>
<dbReference type="PATRIC" id="fig|1839936.3.peg.99"/>
<gene>
    <name evidence="2" type="ORF">SBU_000098</name>
</gene>
<evidence type="ECO:0000313" key="3">
    <source>
        <dbReference type="Proteomes" id="UP000185779"/>
    </source>
</evidence>
<feature type="region of interest" description="Disordered" evidence="1">
    <location>
        <begin position="124"/>
        <end position="143"/>
    </location>
</feature>
<comment type="caution">
    <text evidence="2">The sequence shown here is derived from an EMBL/GenBank/DDBJ whole genome shotgun (WGS) entry which is preliminary data.</text>
</comment>
<reference evidence="2" key="1">
    <citation type="submission" date="2016-05" db="EMBL/GenBank/DDBJ databases">
        <title>Microbial consortia oxidize butane by reversing methanogenesis.</title>
        <authorList>
            <person name="Laso-Perez R."/>
            <person name="Richter M."/>
            <person name="Wegener G."/>
            <person name="Musat F."/>
        </authorList>
    </citation>
    <scope>NUCLEOTIDE SEQUENCE [LARGE SCALE GENOMIC DNA]</scope>
    <source>
        <strain evidence="2">BOX1</strain>
    </source>
</reference>
<organism evidence="2 3">
    <name type="scientific">Candidatus Syntropharchaeum butanivorans</name>
    <dbReference type="NCBI Taxonomy" id="1839936"/>
    <lineage>
        <taxon>Archaea</taxon>
        <taxon>Methanobacteriati</taxon>
        <taxon>Methanobacteriota</taxon>
        <taxon>Stenosarchaea group</taxon>
        <taxon>Methanomicrobia</taxon>
        <taxon>Methanosarcinales</taxon>
        <taxon>ANME-2 cluster</taxon>
        <taxon>Candidatus Syntropharchaeum</taxon>
    </lineage>
</organism>
<dbReference type="Proteomes" id="UP000185779">
    <property type="component" value="Unassembled WGS sequence"/>
</dbReference>
<dbReference type="AlphaFoldDB" id="A0A1F2P6P0"/>
<evidence type="ECO:0000313" key="2">
    <source>
        <dbReference type="EMBL" id="OFV66805.1"/>
    </source>
</evidence>
<sequence length="517" mass="59373">MWRLNVEGDIMKLSESEYQKLKQDIQRDIPIYPSLMREEALKRYRAEQQAELERKRREIEQRIAREKAERERRRRKRIRRERERKEKMMKEYRAGRGKPMGRIKLSGTWYKQVQTKYGILYIPESGTPTQRRPPIKPSQTHSGGMWVKIEDGKVQMMGAAANPPDVARALGYKWGTVLWEHGKPTFVPLPNPPTKSEYLGILQWKLERGDYPSRVAKQVRTEVEFGGKKYGIKAPAWAGGRLKEFEAVAKSIRQAYEQAAKNVKKLIPADVPFSFSLGKQNELIATWTEPVKPKPKPQPQKQQQPKKKGYLSFEDIVIGSGKPLPSPTPARVTTTPPEWYKKAGKQKETSPTVMEYYQPPARVTASPEQIPKEIKVLPPGYRELIGYSREYIVKQEAKKKELHERKLRKEALEKEIEKEKRPFHKAVLKLEAWGEKKYRHSAGPESMVMFPIAFTRDVVGLGALAETAVTEGPVAAGKEVVTSTKEWVKTAPEKLRGEPGEFLSLPVILQQCGFLVR</sequence>
<feature type="compositionally biased region" description="Basic and acidic residues" evidence="1">
    <location>
        <begin position="62"/>
        <end position="71"/>
    </location>
</feature>
<name>A0A1F2P6P0_9EURY</name>
<accession>A0A1F2P6P0</accession>
<evidence type="ECO:0000256" key="1">
    <source>
        <dbReference type="SAM" id="MobiDB-lite"/>
    </source>
</evidence>
<feature type="region of interest" description="Disordered" evidence="1">
    <location>
        <begin position="62"/>
        <end position="87"/>
    </location>
</feature>
<dbReference type="STRING" id="1839936.SBU_000098"/>
<protein>
    <submittedName>
        <fullName evidence="2">Uncharacterized protein</fullName>
    </submittedName>
</protein>